<accession>A0A7S2XGZ9</accession>
<dbReference type="InterPro" id="IPR000008">
    <property type="entry name" value="C2_dom"/>
</dbReference>
<proteinExistence type="predicted"/>
<dbReference type="GO" id="GO:0005509">
    <property type="term" value="F:calcium ion binding"/>
    <property type="evidence" value="ECO:0007669"/>
    <property type="project" value="TreeGrafter"/>
</dbReference>
<evidence type="ECO:0000256" key="3">
    <source>
        <dbReference type="SAM" id="MobiDB-lite"/>
    </source>
</evidence>
<keyword evidence="2" id="KW-0106">Calcium</keyword>
<dbReference type="Pfam" id="PF00168">
    <property type="entry name" value="C2"/>
    <property type="match status" value="1"/>
</dbReference>
<dbReference type="SMART" id="SM00239">
    <property type="entry name" value="C2"/>
    <property type="match status" value="1"/>
</dbReference>
<dbReference type="EMBL" id="HBHP01035681">
    <property type="protein sequence ID" value="CAD9777950.1"/>
    <property type="molecule type" value="Transcribed_RNA"/>
</dbReference>
<dbReference type="SUPFAM" id="SSF49562">
    <property type="entry name" value="C2 domain (Calcium/lipid-binding domain, CaLB)"/>
    <property type="match status" value="1"/>
</dbReference>
<gene>
    <name evidence="7" type="ORF">LSP00402_LOCUS21966</name>
</gene>
<sequence length="400" mass="45801">MVQMLFGVNVAVVPAQLLLDEASYFCQQCHWYKAHVGFCVVECRNLKIQDLNGLSDPYIKVYVEDHEFKTDTVHTTLHPVWGSEPSRWTHLELKGYAHGLQIAVFDEDKLTQDDFMGFVYVPFSILPNDALYDEWLPLQPLPGQPEEYLGEIRVKVVYSVPLVSHFAPLPDGKLKKSGRQPAEGLGQALDTITSAKDRIASVFKALSFGDFGKNLETLRLWENPFYTLVAIVVGLYFVIFLPAWAIPMIPLVLFGVVLLVTYIYSIQRHLEEEDRNNGLNAASKNAFERQRKMKLKQEKSREAKENDSKETAQQKAKSKEDESLWIHQKLMRRKDEFIKIANDVADVAEKLDRVYSLFLWKDPRKTIWIPILCVLGSVGVALVPFRLLMVRIWISTKCIA</sequence>
<dbReference type="PROSITE" id="PS50004">
    <property type="entry name" value="C2"/>
    <property type="match status" value="1"/>
</dbReference>
<feature type="transmembrane region" description="Helical" evidence="4">
    <location>
        <begin position="225"/>
        <end position="243"/>
    </location>
</feature>
<evidence type="ECO:0000256" key="5">
    <source>
        <dbReference type="SAM" id="SignalP"/>
    </source>
</evidence>
<evidence type="ECO:0000259" key="6">
    <source>
        <dbReference type="PROSITE" id="PS50004"/>
    </source>
</evidence>
<feature type="transmembrane region" description="Helical" evidence="4">
    <location>
        <begin position="367"/>
        <end position="394"/>
    </location>
</feature>
<keyword evidence="4" id="KW-0812">Transmembrane</keyword>
<reference evidence="7" key="1">
    <citation type="submission" date="2021-01" db="EMBL/GenBank/DDBJ databases">
        <authorList>
            <person name="Corre E."/>
            <person name="Pelletier E."/>
            <person name="Niang G."/>
            <person name="Scheremetjew M."/>
            <person name="Finn R."/>
            <person name="Kale V."/>
            <person name="Holt S."/>
            <person name="Cochrane G."/>
            <person name="Meng A."/>
            <person name="Brown T."/>
            <person name="Cohen L."/>
        </authorList>
    </citation>
    <scope>NUCLEOTIDE SEQUENCE</scope>
    <source>
        <strain evidence="7">CCMP622</strain>
    </source>
</reference>
<feature type="signal peptide" evidence="5">
    <location>
        <begin position="1"/>
        <end position="15"/>
    </location>
</feature>
<feature type="domain" description="C2" evidence="6">
    <location>
        <begin position="14"/>
        <end position="136"/>
    </location>
</feature>
<dbReference type="CDD" id="cd00030">
    <property type="entry name" value="C2"/>
    <property type="match status" value="1"/>
</dbReference>
<keyword evidence="5" id="KW-0732">Signal</keyword>
<name>A0A7S2XGZ9_9EUKA</name>
<dbReference type="AlphaFoldDB" id="A0A7S2XGZ9"/>
<evidence type="ECO:0000256" key="2">
    <source>
        <dbReference type="ARBA" id="ARBA00022837"/>
    </source>
</evidence>
<keyword evidence="4" id="KW-1133">Transmembrane helix</keyword>
<dbReference type="GO" id="GO:0016020">
    <property type="term" value="C:membrane"/>
    <property type="evidence" value="ECO:0007669"/>
    <property type="project" value="TreeGrafter"/>
</dbReference>
<evidence type="ECO:0000313" key="7">
    <source>
        <dbReference type="EMBL" id="CAD9777950.1"/>
    </source>
</evidence>
<organism evidence="7">
    <name type="scientific">Lotharella oceanica</name>
    <dbReference type="NCBI Taxonomy" id="641309"/>
    <lineage>
        <taxon>Eukaryota</taxon>
        <taxon>Sar</taxon>
        <taxon>Rhizaria</taxon>
        <taxon>Cercozoa</taxon>
        <taxon>Chlorarachniophyceae</taxon>
        <taxon>Lotharella</taxon>
    </lineage>
</organism>
<feature type="chain" id="PRO_5030973817" description="C2 domain-containing protein" evidence="5">
    <location>
        <begin position="16"/>
        <end position="400"/>
    </location>
</feature>
<keyword evidence="1" id="KW-0479">Metal-binding</keyword>
<protein>
    <recommendedName>
        <fullName evidence="6">C2 domain-containing protein</fullName>
    </recommendedName>
</protein>
<keyword evidence="4" id="KW-0472">Membrane</keyword>
<dbReference type="Gene3D" id="2.60.40.150">
    <property type="entry name" value="C2 domain"/>
    <property type="match status" value="1"/>
</dbReference>
<evidence type="ECO:0000256" key="4">
    <source>
        <dbReference type="SAM" id="Phobius"/>
    </source>
</evidence>
<dbReference type="PANTHER" id="PTHR45911">
    <property type="entry name" value="C2 DOMAIN-CONTAINING PROTEIN"/>
    <property type="match status" value="1"/>
</dbReference>
<dbReference type="PANTHER" id="PTHR45911:SF4">
    <property type="entry name" value="MULTIPLE C2 AND TRANSMEMBRANE DOMAIN-CONTAINING PROTEIN"/>
    <property type="match status" value="1"/>
</dbReference>
<feature type="region of interest" description="Disordered" evidence="3">
    <location>
        <begin position="295"/>
        <end position="320"/>
    </location>
</feature>
<feature type="transmembrane region" description="Helical" evidence="4">
    <location>
        <begin position="249"/>
        <end position="266"/>
    </location>
</feature>
<evidence type="ECO:0000256" key="1">
    <source>
        <dbReference type="ARBA" id="ARBA00022723"/>
    </source>
</evidence>
<dbReference type="InterPro" id="IPR035892">
    <property type="entry name" value="C2_domain_sf"/>
</dbReference>